<dbReference type="AlphaFoldDB" id="G8YPQ4"/>
<protein>
    <submittedName>
        <fullName evidence="2">Piso0_000665 protein</fullName>
    </submittedName>
</protein>
<keyword evidence="1" id="KW-0812">Transmembrane</keyword>
<dbReference type="GO" id="GO:0016020">
    <property type="term" value="C:membrane"/>
    <property type="evidence" value="ECO:0007669"/>
    <property type="project" value="InterPro"/>
</dbReference>
<proteinExistence type="predicted"/>
<keyword evidence="3" id="KW-1185">Reference proteome</keyword>
<evidence type="ECO:0000256" key="1">
    <source>
        <dbReference type="SAM" id="Phobius"/>
    </source>
</evidence>
<dbReference type="STRING" id="559304.G8YPQ4"/>
<dbReference type="Pfam" id="PF05024">
    <property type="entry name" value="Gpi1"/>
    <property type="match status" value="1"/>
</dbReference>
<sequence length="677" mass="79588">MNVQIYFPSSQLNVLKRRSNDRFCILGYSLKNIYVVVSLVSDEGMSELEDAIKRDEALKDIKLLGYINGDSDSGLSLSYQRRWKYPRINGKSEHCFDFIFFNPPNFRKLEYFSIEPIMLQSLGGKEREDDSSLLHKKMSQLHFETSSSENYTIADVTVLDKINKTLMMDLRLKSYIKDNNITLIKMWVNRLHENIMFRTLKSYFLSVITNIVTLIQFTCISIINTINYKIFSASLVDRFHLFRQLDLRLKQINFFPIQFLLYQDENILEKKDDIIEVLNISALNTSLNINNSNYINLFNSIWLIVNDILLGMFVWRVILMNYEVIVSFINTNLIGNLLFYDLHDVLHWISFKHPAGFKLNDELSSFIGSLFLWALKFWKLLIGDILLLNDEEIVMRPVRFSYDFILEAISSSGSFKVGQRFISHSMKIIAGCLCHCGLTFFLSFILDYFHVMTFHLNCFYLTSSRIYQRQIEVLKSLFQLFCGKKYNVLRNRVDNLDNYSTTSNAFFGIDQLLLGTLIFVVLVFLLPTVMAFYLVLLFARLSCVVFINMLENFLIIINFIPLFVVLLKWKNSNRLQGSIHFTYLTSHENATYLSLANKSLGYHDIFKNFIRLFKESKNFRSTLFQCFLLGEPISMRYKHEVKYNYLMLPENHDKTIYVFNEFMKSKKKKTQLCARRI</sequence>
<keyword evidence="1" id="KW-0472">Membrane</keyword>
<reference evidence="2 3" key="1">
    <citation type="journal article" date="2012" name="G3 (Bethesda)">
        <title>Pichia sorbitophila, an interspecies yeast hybrid reveals early steps of genome resolution following polyploidization.</title>
        <authorList>
            <person name="Leh Louis V."/>
            <person name="Despons L."/>
            <person name="Friedrich A."/>
            <person name="Martin T."/>
            <person name="Durrens P."/>
            <person name="Casaregola S."/>
            <person name="Neuveglise C."/>
            <person name="Fairhead C."/>
            <person name="Marck C."/>
            <person name="Cruz J.A."/>
            <person name="Straub M.L."/>
            <person name="Kugler V."/>
            <person name="Sacerdot C."/>
            <person name="Uzunov Z."/>
            <person name="Thierry A."/>
            <person name="Weiss S."/>
            <person name="Bleykasten C."/>
            <person name="De Montigny J."/>
            <person name="Jacques N."/>
            <person name="Jung P."/>
            <person name="Lemaire M."/>
            <person name="Mallet S."/>
            <person name="Morel G."/>
            <person name="Richard G.F."/>
            <person name="Sarkar A."/>
            <person name="Savel G."/>
            <person name="Schacherer J."/>
            <person name="Seret M.L."/>
            <person name="Talla E."/>
            <person name="Samson G."/>
            <person name="Jubin C."/>
            <person name="Poulain J."/>
            <person name="Vacherie B."/>
            <person name="Barbe V."/>
            <person name="Pelletier E."/>
            <person name="Sherman D.J."/>
            <person name="Westhof E."/>
            <person name="Weissenbach J."/>
            <person name="Baret P.V."/>
            <person name="Wincker P."/>
            <person name="Gaillardin C."/>
            <person name="Dujon B."/>
            <person name="Souciet J.L."/>
        </authorList>
    </citation>
    <scope>NUCLEOTIDE SEQUENCE [LARGE SCALE GENOMIC DNA]</scope>
    <source>
        <strain evidence="3">ATCC MYA-4447 / BCRC 22081 / CBS 7064 / NBRC 10061 / NRRL Y-12695</strain>
    </source>
</reference>
<evidence type="ECO:0000313" key="3">
    <source>
        <dbReference type="Proteomes" id="UP000005222"/>
    </source>
</evidence>
<evidence type="ECO:0000313" key="2">
    <source>
        <dbReference type="EMBL" id="CCE78639.1"/>
    </source>
</evidence>
<organism evidence="2 3">
    <name type="scientific">Pichia sorbitophila (strain ATCC MYA-4447 / BCRC 22081 / CBS 7064 / NBRC 10061 / NRRL Y-12695)</name>
    <name type="common">Hybrid yeast</name>
    <dbReference type="NCBI Taxonomy" id="559304"/>
    <lineage>
        <taxon>Eukaryota</taxon>
        <taxon>Fungi</taxon>
        <taxon>Dikarya</taxon>
        <taxon>Ascomycota</taxon>
        <taxon>Saccharomycotina</taxon>
        <taxon>Pichiomycetes</taxon>
        <taxon>Debaryomycetaceae</taxon>
        <taxon>Millerozyma</taxon>
    </lineage>
</organism>
<dbReference type="PANTHER" id="PTHR21329:SF3">
    <property type="entry name" value="PHOSPHATIDYLINOSITOL N-ACETYLGLUCOSAMINYLTRANSFERASE SUBUNIT Q"/>
    <property type="match status" value="1"/>
</dbReference>
<keyword evidence="1" id="KW-1133">Transmembrane helix</keyword>
<dbReference type="Proteomes" id="UP000005222">
    <property type="component" value="Chromosome D"/>
</dbReference>
<dbReference type="GO" id="GO:0005783">
    <property type="term" value="C:endoplasmic reticulum"/>
    <property type="evidence" value="ECO:0007669"/>
    <property type="project" value="TreeGrafter"/>
</dbReference>
<dbReference type="HOGENOM" id="CLU_007914_3_1_1"/>
<dbReference type="InterPro" id="IPR007720">
    <property type="entry name" value="PigQ/GPI1"/>
</dbReference>
<feature type="transmembrane region" description="Helical" evidence="1">
    <location>
        <begin position="428"/>
        <end position="446"/>
    </location>
</feature>
<dbReference type="PANTHER" id="PTHR21329">
    <property type="entry name" value="PHOSPHATIDYLINOSITOL N-ACETYLGLUCOSAMINYLTRANSFERASE SUBUNIT Q-RELATED"/>
    <property type="match status" value="1"/>
</dbReference>
<gene>
    <name evidence="2" type="primary">Piso0_000665</name>
    <name evidence="2" type="ORF">GNLVRS01_PISO0D01455g</name>
</gene>
<feature type="transmembrane region" description="Helical" evidence="1">
    <location>
        <begin position="363"/>
        <end position="387"/>
    </location>
</feature>
<accession>G8YPQ4</accession>
<dbReference type="OMA" id="CFWPVQY"/>
<dbReference type="OrthoDB" id="70250at2759"/>
<feature type="transmembrane region" description="Helical" evidence="1">
    <location>
        <begin position="550"/>
        <end position="569"/>
    </location>
</feature>
<dbReference type="FunCoup" id="G8YPQ4">
    <property type="interactions" value="141"/>
</dbReference>
<dbReference type="eggNOG" id="KOG1183">
    <property type="taxonomic scope" value="Eukaryota"/>
</dbReference>
<feature type="transmembrane region" description="Helical" evidence="1">
    <location>
        <begin position="203"/>
        <end position="226"/>
    </location>
</feature>
<feature type="transmembrane region" description="Helical" evidence="1">
    <location>
        <begin position="512"/>
        <end position="538"/>
    </location>
</feature>
<feature type="transmembrane region" description="Helical" evidence="1">
    <location>
        <begin position="322"/>
        <end position="343"/>
    </location>
</feature>
<name>G8YPQ4_PICSO</name>
<dbReference type="EMBL" id="FO082056">
    <property type="protein sequence ID" value="CCE78639.1"/>
    <property type="molecule type" value="Genomic_DNA"/>
</dbReference>
<dbReference type="GO" id="GO:0006506">
    <property type="term" value="P:GPI anchor biosynthetic process"/>
    <property type="evidence" value="ECO:0007669"/>
    <property type="project" value="InterPro"/>
</dbReference>
<feature type="transmembrane region" description="Helical" evidence="1">
    <location>
        <begin position="294"/>
        <end position="315"/>
    </location>
</feature>
<dbReference type="InParanoid" id="G8YPQ4"/>